<keyword evidence="2" id="KW-1185">Reference proteome</keyword>
<dbReference type="Proteomes" id="UP001054837">
    <property type="component" value="Unassembled WGS sequence"/>
</dbReference>
<dbReference type="AlphaFoldDB" id="A0AAV4W4D2"/>
<dbReference type="Gene3D" id="2.60.210.10">
    <property type="entry name" value="Apoptosis, Tumor Necrosis Factor Receptor Associated Protein 2, Chain A"/>
    <property type="match status" value="1"/>
</dbReference>
<name>A0AAV4W4D2_9ARAC</name>
<evidence type="ECO:0000313" key="2">
    <source>
        <dbReference type="Proteomes" id="UP001054837"/>
    </source>
</evidence>
<dbReference type="EMBL" id="BPLQ01014147">
    <property type="protein sequence ID" value="GIY77616.1"/>
    <property type="molecule type" value="Genomic_DNA"/>
</dbReference>
<accession>A0AAV4W4D2</accession>
<gene>
    <name evidence="1" type="primary">spop-b_1</name>
    <name evidence="1" type="ORF">CDAR_206791</name>
</gene>
<organism evidence="1 2">
    <name type="scientific">Caerostris darwini</name>
    <dbReference type="NCBI Taxonomy" id="1538125"/>
    <lineage>
        <taxon>Eukaryota</taxon>
        <taxon>Metazoa</taxon>
        <taxon>Ecdysozoa</taxon>
        <taxon>Arthropoda</taxon>
        <taxon>Chelicerata</taxon>
        <taxon>Arachnida</taxon>
        <taxon>Araneae</taxon>
        <taxon>Araneomorphae</taxon>
        <taxon>Entelegynae</taxon>
        <taxon>Araneoidea</taxon>
        <taxon>Araneidae</taxon>
        <taxon>Caerostris</taxon>
    </lineage>
</organism>
<evidence type="ECO:0000313" key="1">
    <source>
        <dbReference type="EMBL" id="GIY77616.1"/>
    </source>
</evidence>
<dbReference type="InterPro" id="IPR008974">
    <property type="entry name" value="TRAF-like"/>
</dbReference>
<protein>
    <submittedName>
        <fullName evidence="1">Speckle-type POZ protein B</fullName>
    </submittedName>
</protein>
<dbReference type="SUPFAM" id="SSF49599">
    <property type="entry name" value="TRAF domain-like"/>
    <property type="match status" value="1"/>
</dbReference>
<proteinExistence type="predicted"/>
<comment type="caution">
    <text evidence="1">The sequence shown here is derived from an EMBL/GenBank/DDBJ whole genome shotgun (WGS) entry which is preliminary data.</text>
</comment>
<sequence length="354" mass="39755">MASNTSSERKGFTITWIIENIKYSTQNDGEILTSPSFIVDTMRETKWSLFLYPCFHKGTLEDGFHLGLRRMPDCKGPSTIKIDCECALLTADGCVDGPYNVTQREVSKNDEVLLPRFKKTYGISAGEYSFITNSNLTFRCKMWKCFGEINNDGFCTARTHIGVEKKSSIWSIRNFSTLEEGDELTYRIRSTLNDKSIATLKFSVTGDDQTLQVSFISSDSKDYSRSSFPIKISVLESNGDAVTCGEAKVLFVKESLEKESKFLLSLTKKEVMRKKIQYLRNDVLSLLYESNFSYGLIYEAIENINYGGIPPQTANACLPDLKLAEITATANPNAPSVLKKDIELMLHENGHASE</sequence>
<reference evidence="1 2" key="1">
    <citation type="submission" date="2021-06" db="EMBL/GenBank/DDBJ databases">
        <title>Caerostris darwini draft genome.</title>
        <authorList>
            <person name="Kono N."/>
            <person name="Arakawa K."/>
        </authorList>
    </citation>
    <scope>NUCLEOTIDE SEQUENCE [LARGE SCALE GENOMIC DNA]</scope>
</reference>